<dbReference type="EMBL" id="SNZF01000013">
    <property type="protein sequence ID" value="TDR34594.1"/>
    <property type="molecule type" value="Genomic_DNA"/>
</dbReference>
<reference evidence="1 3" key="1">
    <citation type="submission" date="2014-02" db="EMBL/GenBank/DDBJ databases">
        <title>Aquamicrobium defluvii Genome sequencing.</title>
        <authorList>
            <person name="Wang X."/>
        </authorList>
    </citation>
    <scope>NUCLEOTIDE SEQUENCE [LARGE SCALE GENOMIC DNA]</scope>
    <source>
        <strain evidence="1 3">W13Z1</strain>
    </source>
</reference>
<gene>
    <name evidence="1" type="ORF">BG36_23900</name>
    <name evidence="2" type="ORF">DES43_11323</name>
</gene>
<dbReference type="RefSeq" id="WP_035025503.1">
    <property type="nucleotide sequence ID" value="NZ_KK073883.1"/>
</dbReference>
<organism evidence="1 3">
    <name type="scientific">Aquamicrobium defluvii</name>
    <dbReference type="NCBI Taxonomy" id="69279"/>
    <lineage>
        <taxon>Bacteria</taxon>
        <taxon>Pseudomonadati</taxon>
        <taxon>Pseudomonadota</taxon>
        <taxon>Alphaproteobacteria</taxon>
        <taxon>Hyphomicrobiales</taxon>
        <taxon>Phyllobacteriaceae</taxon>
        <taxon>Aquamicrobium</taxon>
    </lineage>
</organism>
<name>A0A011US25_9HYPH</name>
<dbReference type="STRING" id="69279.BG36_23900"/>
<evidence type="ECO:0000313" key="2">
    <source>
        <dbReference type="EMBL" id="TDR34594.1"/>
    </source>
</evidence>
<dbReference type="EMBL" id="JENY01000009">
    <property type="protein sequence ID" value="EXL09036.1"/>
    <property type="molecule type" value="Genomic_DNA"/>
</dbReference>
<protein>
    <submittedName>
        <fullName evidence="2">Anti-sigma factor RsiW</fullName>
    </submittedName>
    <submittedName>
        <fullName evidence="1">Transmembrane transcriptional regulator (Anti-sigma factor)</fullName>
    </submittedName>
</protein>
<evidence type="ECO:0000313" key="4">
    <source>
        <dbReference type="Proteomes" id="UP000294958"/>
    </source>
</evidence>
<dbReference type="Proteomes" id="UP000294958">
    <property type="component" value="Unassembled WGS sequence"/>
</dbReference>
<dbReference type="PATRIC" id="fig|69279.3.peg.1705"/>
<keyword evidence="1" id="KW-0812">Transmembrane</keyword>
<sequence>MSHPVDPVTEADLQAYVEDRLPMTRRIEVEAHLCHDIGAAMRVIADLRIRDELRLALGEMPRMGSIATTKAARRLERGLATSRLARRFRQVAAVAMLVGLGWLAHSQFGPLGVGEVVASTMPPAYVADAVRAHRTTLIRAAMHSQPVAPRYDPAEIRSATAIVLPTLPDDWTVTDVQIFPSTFGPSVEMTIRTSSTGTVSLFAARPGTFDVVPATLSRQDDLSAAHWQIGEVAYALVTRGGTDELNRAAERLVDTLY</sequence>
<keyword evidence="1" id="KW-0472">Membrane</keyword>
<accession>A0A011US25</accession>
<dbReference type="OrthoDB" id="9152892at2"/>
<keyword evidence="4" id="KW-1185">Reference proteome</keyword>
<evidence type="ECO:0000313" key="3">
    <source>
        <dbReference type="Proteomes" id="UP000019849"/>
    </source>
</evidence>
<dbReference type="Proteomes" id="UP000019849">
    <property type="component" value="Unassembled WGS sequence"/>
</dbReference>
<dbReference type="HOGENOM" id="CLU_1085066_0_0_5"/>
<comment type="caution">
    <text evidence="1">The sequence shown here is derived from an EMBL/GenBank/DDBJ whole genome shotgun (WGS) entry which is preliminary data.</text>
</comment>
<dbReference type="AlphaFoldDB" id="A0A011US25"/>
<proteinExistence type="predicted"/>
<evidence type="ECO:0000313" key="1">
    <source>
        <dbReference type="EMBL" id="EXL09036.1"/>
    </source>
</evidence>
<dbReference type="eggNOG" id="COG5662">
    <property type="taxonomic scope" value="Bacteria"/>
</dbReference>
<reference evidence="2 4" key="2">
    <citation type="submission" date="2019-03" db="EMBL/GenBank/DDBJ databases">
        <title>Genomic Encyclopedia of Type Strains, Phase IV (KMG-IV): sequencing the most valuable type-strain genomes for metagenomic binning, comparative biology and taxonomic classification.</title>
        <authorList>
            <person name="Goeker M."/>
        </authorList>
    </citation>
    <scope>NUCLEOTIDE SEQUENCE [LARGE SCALE GENOMIC DNA]</scope>
    <source>
        <strain evidence="2 4">DSM 11603</strain>
    </source>
</reference>